<dbReference type="PROSITE" id="PS50090">
    <property type="entry name" value="MYB_LIKE"/>
    <property type="match status" value="2"/>
</dbReference>
<name>A0A077WBG6_9FUNG</name>
<feature type="compositionally biased region" description="Low complexity" evidence="1">
    <location>
        <begin position="65"/>
        <end position="80"/>
    </location>
</feature>
<evidence type="ECO:0000259" key="2">
    <source>
        <dbReference type="PROSITE" id="PS50090"/>
    </source>
</evidence>
<dbReference type="Gene3D" id="1.10.10.60">
    <property type="entry name" value="Homeodomain-like"/>
    <property type="match status" value="2"/>
</dbReference>
<feature type="domain" description="Myb-like" evidence="2">
    <location>
        <begin position="73"/>
        <end position="123"/>
    </location>
</feature>
<dbReference type="SMART" id="SM00717">
    <property type="entry name" value="SANT"/>
    <property type="match status" value="2"/>
</dbReference>
<dbReference type="SUPFAM" id="SSF46689">
    <property type="entry name" value="Homeodomain-like"/>
    <property type="match status" value="1"/>
</dbReference>
<dbReference type="InterPro" id="IPR009057">
    <property type="entry name" value="Homeodomain-like_sf"/>
</dbReference>
<evidence type="ECO:0008006" key="5">
    <source>
        <dbReference type="Google" id="ProtNLM"/>
    </source>
</evidence>
<protein>
    <recommendedName>
        <fullName evidence="5">Myb-like domain-containing protein</fullName>
    </recommendedName>
</protein>
<organism evidence="4">
    <name type="scientific">Lichtheimia ramosa</name>
    <dbReference type="NCBI Taxonomy" id="688394"/>
    <lineage>
        <taxon>Eukaryota</taxon>
        <taxon>Fungi</taxon>
        <taxon>Fungi incertae sedis</taxon>
        <taxon>Mucoromycota</taxon>
        <taxon>Mucoromycotina</taxon>
        <taxon>Mucoromycetes</taxon>
        <taxon>Mucorales</taxon>
        <taxon>Lichtheimiaceae</taxon>
        <taxon>Lichtheimia</taxon>
    </lineage>
</organism>
<feature type="domain" description="HTH myb-type" evidence="3">
    <location>
        <begin position="129"/>
        <end position="182"/>
    </location>
</feature>
<dbReference type="CDD" id="cd00167">
    <property type="entry name" value="SANT"/>
    <property type="match status" value="1"/>
</dbReference>
<dbReference type="OrthoDB" id="2143914at2759"/>
<proteinExistence type="predicted"/>
<feature type="region of interest" description="Disordered" evidence="1">
    <location>
        <begin position="24"/>
        <end position="81"/>
    </location>
</feature>
<dbReference type="Pfam" id="PF00249">
    <property type="entry name" value="Myb_DNA-binding"/>
    <property type="match status" value="1"/>
</dbReference>
<feature type="compositionally biased region" description="Low complexity" evidence="1">
    <location>
        <begin position="28"/>
        <end position="56"/>
    </location>
</feature>
<dbReference type="EMBL" id="LK023313">
    <property type="protein sequence ID" value="CDS03493.1"/>
    <property type="molecule type" value="Genomic_DNA"/>
</dbReference>
<sequence>MDIKNLLCSSSVLNENEANDFLKSPVWSSCSSTSTFSTSSSSSTANSPVSSCFSTPPSSPSVNESSQQQSRQRTPQTRTPWTAEEDYLLQQGYTQGLSWAMISAKYLPHRSRGCCWGRFKTLQTKAMEHREWTSAEDRLLLMAVKKHSRLFKQAWKSVAEDLPGRSWRECEFRTARMIRKKQHH</sequence>
<evidence type="ECO:0000313" key="4">
    <source>
        <dbReference type="EMBL" id="CDS03493.1"/>
    </source>
</evidence>
<dbReference type="AlphaFoldDB" id="A0A077WBG6"/>
<reference evidence="4" key="1">
    <citation type="journal article" date="2014" name="Genome Announc.">
        <title>De novo whole-genome sequence and genome annotation of Lichtheimia ramosa.</title>
        <authorList>
            <person name="Linde J."/>
            <person name="Schwartze V."/>
            <person name="Binder U."/>
            <person name="Lass-Florl C."/>
            <person name="Voigt K."/>
            <person name="Horn F."/>
        </authorList>
    </citation>
    <scope>NUCLEOTIDE SEQUENCE</scope>
    <source>
        <strain evidence="4">JMRC FSU:6197</strain>
    </source>
</reference>
<dbReference type="InterPro" id="IPR001005">
    <property type="entry name" value="SANT/Myb"/>
</dbReference>
<feature type="domain" description="Myb-like" evidence="2">
    <location>
        <begin position="124"/>
        <end position="178"/>
    </location>
</feature>
<evidence type="ECO:0000259" key="3">
    <source>
        <dbReference type="PROSITE" id="PS51294"/>
    </source>
</evidence>
<dbReference type="PROSITE" id="PS51294">
    <property type="entry name" value="HTH_MYB"/>
    <property type="match status" value="1"/>
</dbReference>
<dbReference type="InterPro" id="IPR017930">
    <property type="entry name" value="Myb_dom"/>
</dbReference>
<gene>
    <name evidence="4" type="ORF">LRAMOSA00895</name>
</gene>
<accession>A0A077WBG6</accession>
<evidence type="ECO:0000256" key="1">
    <source>
        <dbReference type="SAM" id="MobiDB-lite"/>
    </source>
</evidence>